<dbReference type="InterPro" id="IPR041698">
    <property type="entry name" value="Methyltransf_25"/>
</dbReference>
<dbReference type="Gene3D" id="3.40.50.150">
    <property type="entry name" value="Vaccinia Virus protein VP39"/>
    <property type="match status" value="1"/>
</dbReference>
<sequence>PEYWCGELGYRPGPDGIGYRDFPIHQTKVDYILSTKLRGKVVDIGCAMGYIVARLRKAGVDAWGVDVSRYALSHAPEEVKPYLKLASADSLPFHNKEFDMAVSFSAFEHLPPAMVAKAIAEVVRVANRGVISVTPGDDPHFDEDVTHQTKQFSRSMNSVEPAGALVDANHSSWGNHPRWFIISIKLSLSV</sequence>
<dbReference type="Pfam" id="PF13649">
    <property type="entry name" value="Methyltransf_25"/>
    <property type="match status" value="1"/>
</dbReference>
<feature type="domain" description="Methyltransferase" evidence="1">
    <location>
        <begin position="41"/>
        <end position="128"/>
    </location>
</feature>
<protein>
    <recommendedName>
        <fullName evidence="1">Methyltransferase domain-containing protein</fullName>
    </recommendedName>
</protein>
<dbReference type="AlphaFoldDB" id="X1K540"/>
<organism evidence="2">
    <name type="scientific">marine sediment metagenome</name>
    <dbReference type="NCBI Taxonomy" id="412755"/>
    <lineage>
        <taxon>unclassified sequences</taxon>
        <taxon>metagenomes</taxon>
        <taxon>ecological metagenomes</taxon>
    </lineage>
</organism>
<name>X1K540_9ZZZZ</name>
<proteinExistence type="predicted"/>
<comment type="caution">
    <text evidence="2">The sequence shown here is derived from an EMBL/GenBank/DDBJ whole genome shotgun (WGS) entry which is preliminary data.</text>
</comment>
<gene>
    <name evidence="2" type="ORF">S03H2_62380</name>
</gene>
<reference evidence="2" key="1">
    <citation type="journal article" date="2014" name="Front. Microbiol.">
        <title>High frequency of phylogenetically diverse reductive dehalogenase-homologous genes in deep subseafloor sedimentary metagenomes.</title>
        <authorList>
            <person name="Kawai M."/>
            <person name="Futagami T."/>
            <person name="Toyoda A."/>
            <person name="Takaki Y."/>
            <person name="Nishi S."/>
            <person name="Hori S."/>
            <person name="Arai W."/>
            <person name="Tsubouchi T."/>
            <person name="Morono Y."/>
            <person name="Uchiyama I."/>
            <person name="Ito T."/>
            <person name="Fujiyama A."/>
            <person name="Inagaki F."/>
            <person name="Takami H."/>
        </authorList>
    </citation>
    <scope>NUCLEOTIDE SEQUENCE</scope>
    <source>
        <strain evidence="2">Expedition CK06-06</strain>
    </source>
</reference>
<dbReference type="EMBL" id="BARU01040342">
    <property type="protein sequence ID" value="GAH77178.1"/>
    <property type="molecule type" value="Genomic_DNA"/>
</dbReference>
<dbReference type="SUPFAM" id="SSF53335">
    <property type="entry name" value="S-adenosyl-L-methionine-dependent methyltransferases"/>
    <property type="match status" value="1"/>
</dbReference>
<evidence type="ECO:0000259" key="1">
    <source>
        <dbReference type="Pfam" id="PF13649"/>
    </source>
</evidence>
<feature type="non-terminal residue" evidence="2">
    <location>
        <position position="1"/>
    </location>
</feature>
<dbReference type="CDD" id="cd02440">
    <property type="entry name" value="AdoMet_MTases"/>
    <property type="match status" value="1"/>
</dbReference>
<accession>X1K540</accession>
<dbReference type="InterPro" id="IPR029063">
    <property type="entry name" value="SAM-dependent_MTases_sf"/>
</dbReference>
<evidence type="ECO:0000313" key="2">
    <source>
        <dbReference type="EMBL" id="GAH77178.1"/>
    </source>
</evidence>